<protein>
    <submittedName>
        <fullName evidence="1">Uncharacterized protein</fullName>
    </submittedName>
</protein>
<dbReference type="RefSeq" id="WP_215216659.1">
    <property type="nucleotide sequence ID" value="NZ_CP075587.1"/>
</dbReference>
<evidence type="ECO:0000313" key="2">
    <source>
        <dbReference type="Proteomes" id="UP000826014"/>
    </source>
</evidence>
<sequence>MIISLSEYYYTNRFIPASTDPTILKVVKVSALIFLGLFAFFLDCTHKLLAYRNITQEKDPLNLSNLKETPHSAEKIQSTPPIVEQISIETHVDKYAMNLAVQRKTLEKYILLNNFQVTPEEFFKNLKLFMAEKPINFKLVPVFKEGLFSIYKHLIKVIESLLKQHSSNELSNDYEKYTYAIRDLLQTEEYKKNKFSNSICLLIQELCFAKFMDTVLTDLQEKTLENRIKFDPSRNMTLTNISKWIEEDNRILRKLPKGVRQSFSLNCEKACNAAGINSDQLSSANIPELRSVHKVKWGIIESYDVYYIRYPTPTIETTKSFCARITRNNATVIAPEFLGFLDSIQRKKIRFLYVNHQYMDKKGNGFLLSADNNRAEAIQRLEETYTEVFYFLSLPFDGPTIEEIDKKNLAKWKENLVDNVIGEKEGFRIPKKFREFATSKREEIEHLLNKLLSLYFSGKSEFNKIERRVLLVIFYSYLKEYFKSEYQIRIMASVCKDNKDRGNVSACIDEVLFNLRLGKEKDQQTLKDLHLRILSPFIFRNEGIVEHRLQFLTDLLNHIAKLDDDQKEKIRAFKVNEQYQIVDQWISRSNDGIIV</sequence>
<gene>
    <name evidence="1" type="ORF">RHABOEDO_000727</name>
</gene>
<keyword evidence="2" id="KW-1185">Reference proteome</keyword>
<accession>A0ABX8V525</accession>
<proteinExistence type="predicted"/>
<dbReference type="EMBL" id="CP075587">
    <property type="protein sequence ID" value="QYF48545.1"/>
    <property type="molecule type" value="Genomic_DNA"/>
</dbReference>
<organism evidence="1 2">
    <name type="scientific">Candidatus Rhabdochlamydia oedothoracis</name>
    <dbReference type="NCBI Taxonomy" id="2720720"/>
    <lineage>
        <taxon>Bacteria</taxon>
        <taxon>Pseudomonadati</taxon>
        <taxon>Chlamydiota</taxon>
        <taxon>Chlamydiia</taxon>
        <taxon>Parachlamydiales</taxon>
        <taxon>Candidatus Rhabdochlamydiaceae</taxon>
        <taxon>Candidatus Rhabdochlamydia</taxon>
    </lineage>
</organism>
<name>A0ABX8V525_9BACT</name>
<dbReference type="Proteomes" id="UP000826014">
    <property type="component" value="Chromosome"/>
</dbReference>
<evidence type="ECO:0000313" key="1">
    <source>
        <dbReference type="EMBL" id="QYF48545.1"/>
    </source>
</evidence>
<reference evidence="1 2" key="1">
    <citation type="journal article" date="2022" name="bioRxiv">
        <title>Ecology and evolution of chlamydial symbionts of arthropods.</title>
        <authorList>
            <person name="Halter T."/>
            <person name="Koestlbacher S."/>
            <person name="Collingro A."/>
            <person name="Sixt B.S."/>
            <person name="Toenshoff E.R."/>
            <person name="Hendrickx F."/>
            <person name="Kostanjsek R."/>
            <person name="Horn M."/>
        </authorList>
    </citation>
    <scope>NUCLEOTIDE SEQUENCE [LARGE SCALE GENOMIC DNA]</scope>
    <source>
        <strain evidence="1">W744xW776</strain>
    </source>
</reference>